<dbReference type="InterPro" id="IPR042481">
    <property type="entry name" value="CCDC57"/>
</dbReference>
<dbReference type="PANTHER" id="PTHR46725:SF1">
    <property type="entry name" value="COILED-COIL DOMAIN-CONTAINING PROTEIN 57"/>
    <property type="match status" value="1"/>
</dbReference>
<name>A0A091SFR5_NESNO</name>
<dbReference type="Proteomes" id="UP000053840">
    <property type="component" value="Unassembled WGS sequence"/>
</dbReference>
<proteinExistence type="predicted"/>
<protein>
    <submittedName>
        <fullName evidence="2">Uncharacterized protein</fullName>
    </submittedName>
</protein>
<organism evidence="2 3">
    <name type="scientific">Nestor notabilis</name>
    <name type="common">Kea</name>
    <dbReference type="NCBI Taxonomy" id="176057"/>
    <lineage>
        <taxon>Eukaryota</taxon>
        <taxon>Metazoa</taxon>
        <taxon>Chordata</taxon>
        <taxon>Craniata</taxon>
        <taxon>Vertebrata</taxon>
        <taxon>Euteleostomi</taxon>
        <taxon>Archelosauria</taxon>
        <taxon>Archosauria</taxon>
        <taxon>Dinosauria</taxon>
        <taxon>Saurischia</taxon>
        <taxon>Theropoda</taxon>
        <taxon>Coelurosauria</taxon>
        <taxon>Aves</taxon>
        <taxon>Neognathae</taxon>
        <taxon>Neoaves</taxon>
        <taxon>Telluraves</taxon>
        <taxon>Australaves</taxon>
        <taxon>Psittaciformes</taxon>
        <taxon>Psittacidae</taxon>
        <taxon>Nestor</taxon>
    </lineage>
</organism>
<dbReference type="GO" id="GO:0007020">
    <property type="term" value="P:microtubule nucleation"/>
    <property type="evidence" value="ECO:0007669"/>
    <property type="project" value="TreeGrafter"/>
</dbReference>
<gene>
    <name evidence="2" type="ORF">N333_05652</name>
</gene>
<dbReference type="GO" id="GO:0034451">
    <property type="term" value="C:centriolar satellite"/>
    <property type="evidence" value="ECO:0007669"/>
    <property type="project" value="TreeGrafter"/>
</dbReference>
<feature type="compositionally biased region" description="Basic and acidic residues" evidence="1">
    <location>
        <begin position="85"/>
        <end position="97"/>
    </location>
</feature>
<evidence type="ECO:0000313" key="3">
    <source>
        <dbReference type="Proteomes" id="UP000053840"/>
    </source>
</evidence>
<feature type="region of interest" description="Disordered" evidence="1">
    <location>
        <begin position="85"/>
        <end position="106"/>
    </location>
</feature>
<dbReference type="EMBL" id="KK949085">
    <property type="protein sequence ID" value="KFQ56855.1"/>
    <property type="molecule type" value="Genomic_DNA"/>
</dbReference>
<dbReference type="PANTHER" id="PTHR46725">
    <property type="entry name" value="COILED-COIL DOMAIN-CONTAINING PROTEIN 57"/>
    <property type="match status" value="1"/>
</dbReference>
<dbReference type="GO" id="GO:0045931">
    <property type="term" value="P:positive regulation of mitotic cell cycle"/>
    <property type="evidence" value="ECO:0007669"/>
    <property type="project" value="TreeGrafter"/>
</dbReference>
<feature type="non-terminal residue" evidence="2">
    <location>
        <position position="106"/>
    </location>
</feature>
<sequence length="106" mass="11757">MGNGLRAELGMVLREGLLHPVSSKRCTVCVVSGSLFPRELVKRIQCQLSALKHLQHSLMTQELQYAKQQHPSRISSLIVCPGLKDEETPSRSGKKMELPSTEVQCS</sequence>
<dbReference type="GO" id="GO:0005876">
    <property type="term" value="C:spindle microtubule"/>
    <property type="evidence" value="ECO:0007669"/>
    <property type="project" value="TreeGrafter"/>
</dbReference>
<keyword evidence="3" id="KW-1185">Reference proteome</keyword>
<dbReference type="GO" id="GO:0060271">
    <property type="term" value="P:cilium assembly"/>
    <property type="evidence" value="ECO:0007669"/>
    <property type="project" value="TreeGrafter"/>
</dbReference>
<evidence type="ECO:0000256" key="1">
    <source>
        <dbReference type="SAM" id="MobiDB-lite"/>
    </source>
</evidence>
<reference evidence="2 3" key="1">
    <citation type="submission" date="2014-04" db="EMBL/GenBank/DDBJ databases">
        <title>Genome evolution of avian class.</title>
        <authorList>
            <person name="Zhang G."/>
            <person name="Li C."/>
        </authorList>
    </citation>
    <scope>NUCLEOTIDE SEQUENCE [LARGE SCALE GENOMIC DNA]</scope>
    <source>
        <strain evidence="2">BGI_N333</strain>
    </source>
</reference>
<dbReference type="GO" id="GO:0005814">
    <property type="term" value="C:centriole"/>
    <property type="evidence" value="ECO:0007669"/>
    <property type="project" value="TreeGrafter"/>
</dbReference>
<evidence type="ECO:0000313" key="2">
    <source>
        <dbReference type="EMBL" id="KFQ56855.1"/>
    </source>
</evidence>
<accession>A0A091SFR5</accession>
<dbReference type="GO" id="GO:0007099">
    <property type="term" value="P:centriole replication"/>
    <property type="evidence" value="ECO:0007669"/>
    <property type="project" value="TreeGrafter"/>
</dbReference>
<dbReference type="AlphaFoldDB" id="A0A091SFR5"/>